<evidence type="ECO:0000259" key="4">
    <source>
        <dbReference type="PROSITE" id="PS01124"/>
    </source>
</evidence>
<organism evidence="5 6">
    <name type="scientific">Deinococcus marmoris</name>
    <dbReference type="NCBI Taxonomy" id="249408"/>
    <lineage>
        <taxon>Bacteria</taxon>
        <taxon>Thermotogati</taxon>
        <taxon>Deinococcota</taxon>
        <taxon>Deinococci</taxon>
        <taxon>Deinococcales</taxon>
        <taxon>Deinococcaceae</taxon>
        <taxon>Deinococcus</taxon>
    </lineage>
</organism>
<name>A0A1U7NTM7_9DEIO</name>
<keyword evidence="3" id="KW-0804">Transcription</keyword>
<keyword evidence="2" id="KW-0238">DNA-binding</keyword>
<dbReference type="GO" id="GO:0043565">
    <property type="term" value="F:sequence-specific DNA binding"/>
    <property type="evidence" value="ECO:0007669"/>
    <property type="project" value="InterPro"/>
</dbReference>
<gene>
    <name evidence="5" type="ORF">BOO71_0012364</name>
</gene>
<dbReference type="Pfam" id="PF12833">
    <property type="entry name" value="HTH_18"/>
    <property type="match status" value="1"/>
</dbReference>
<dbReference type="SMART" id="SM00342">
    <property type="entry name" value="HTH_ARAC"/>
    <property type="match status" value="1"/>
</dbReference>
<keyword evidence="6" id="KW-1185">Reference proteome</keyword>
<dbReference type="Proteomes" id="UP000186607">
    <property type="component" value="Unassembled WGS sequence"/>
</dbReference>
<dbReference type="InterPro" id="IPR009057">
    <property type="entry name" value="Homeodomain-like_sf"/>
</dbReference>
<dbReference type="GO" id="GO:0003700">
    <property type="term" value="F:DNA-binding transcription factor activity"/>
    <property type="evidence" value="ECO:0007669"/>
    <property type="project" value="InterPro"/>
</dbReference>
<dbReference type="Gene3D" id="1.10.10.60">
    <property type="entry name" value="Homeodomain-like"/>
    <property type="match status" value="1"/>
</dbReference>
<evidence type="ECO:0000313" key="6">
    <source>
        <dbReference type="Proteomes" id="UP000186607"/>
    </source>
</evidence>
<evidence type="ECO:0000256" key="2">
    <source>
        <dbReference type="ARBA" id="ARBA00023125"/>
    </source>
</evidence>
<dbReference type="InterPro" id="IPR011051">
    <property type="entry name" value="RmlC_Cupin_sf"/>
</dbReference>
<dbReference type="STRING" id="249408.BOO71_0012364"/>
<dbReference type="SUPFAM" id="SSF46689">
    <property type="entry name" value="Homeodomain-like"/>
    <property type="match status" value="1"/>
</dbReference>
<dbReference type="SUPFAM" id="SSF51182">
    <property type="entry name" value="RmlC-like cupins"/>
    <property type="match status" value="1"/>
</dbReference>
<dbReference type="OrthoDB" id="506156at2"/>
<comment type="caution">
    <text evidence="5">The sequence shown here is derived from an EMBL/GenBank/DDBJ whole genome shotgun (WGS) entry which is preliminary data.</text>
</comment>
<accession>A0A1U7NTM7</accession>
<dbReference type="PANTHER" id="PTHR43280">
    <property type="entry name" value="ARAC-FAMILY TRANSCRIPTIONAL REGULATOR"/>
    <property type="match status" value="1"/>
</dbReference>
<dbReference type="EMBL" id="MSTI01000149">
    <property type="protein sequence ID" value="OLV16257.1"/>
    <property type="molecule type" value="Genomic_DNA"/>
</dbReference>
<feature type="domain" description="HTH araC/xylS-type" evidence="4">
    <location>
        <begin position="162"/>
        <end position="260"/>
    </location>
</feature>
<keyword evidence="1" id="KW-0805">Transcription regulation</keyword>
<evidence type="ECO:0000313" key="5">
    <source>
        <dbReference type="EMBL" id="OLV16257.1"/>
    </source>
</evidence>
<sequence>MTGAVTLQHFAGAHDIFFEVFGGFTLSGHEVQARPHRHAYHEVLWIGGGSGQHSVDGVCAELAPQTLNVITAGQTHEFHGVQNVSGALLCLEPGLWRATPSLCHTPVDWAIWPLLWQVLGSEYARSTQQRSHALRESLTLALRLLERELAPGAPGRETSRVARFHALLEQHFRLQHDVGFYASQLHCTPDQLSREVRNSGGHSAKHAIQERLMLEAQRLLRLSSLPVDQVAEQLGYRDAFTFSRAFRHGVGVSPRGFRHLSSDDTD</sequence>
<dbReference type="PROSITE" id="PS01124">
    <property type="entry name" value="HTH_ARAC_FAMILY_2"/>
    <property type="match status" value="1"/>
</dbReference>
<proteinExistence type="predicted"/>
<dbReference type="AlphaFoldDB" id="A0A1U7NTM7"/>
<dbReference type="InterPro" id="IPR018060">
    <property type="entry name" value="HTH_AraC"/>
</dbReference>
<evidence type="ECO:0000256" key="1">
    <source>
        <dbReference type="ARBA" id="ARBA00023015"/>
    </source>
</evidence>
<evidence type="ECO:0000256" key="3">
    <source>
        <dbReference type="ARBA" id="ARBA00023163"/>
    </source>
</evidence>
<dbReference type="PANTHER" id="PTHR43280:SF32">
    <property type="entry name" value="TRANSCRIPTIONAL REGULATORY PROTEIN"/>
    <property type="match status" value="1"/>
</dbReference>
<protein>
    <submittedName>
        <fullName evidence="5">Transcriptional regulator, AraC family</fullName>
    </submittedName>
</protein>
<reference evidence="5 6" key="1">
    <citation type="submission" date="2017-01" db="EMBL/GenBank/DDBJ databases">
        <title>Genome Analysis of Deinococcus marmoris KOPRI26562.</title>
        <authorList>
            <person name="Kim J.H."/>
            <person name="Oh H.-M."/>
        </authorList>
    </citation>
    <scope>NUCLEOTIDE SEQUENCE [LARGE SCALE GENOMIC DNA]</scope>
    <source>
        <strain evidence="5 6">KOPRI26562</strain>
    </source>
</reference>
<dbReference type="RefSeq" id="WP_075835778.1">
    <property type="nucleotide sequence ID" value="NZ_MSTI01000149.1"/>
</dbReference>